<evidence type="ECO:0000256" key="1">
    <source>
        <dbReference type="ARBA" id="ARBA00009375"/>
    </source>
</evidence>
<dbReference type="InterPro" id="IPR020095">
    <property type="entry name" value="PsdUridine_synth_TruA_C"/>
</dbReference>
<dbReference type="GO" id="GO:0003723">
    <property type="term" value="F:RNA binding"/>
    <property type="evidence" value="ECO:0007669"/>
    <property type="project" value="InterPro"/>
</dbReference>
<dbReference type="PANTHER" id="PTHR11142">
    <property type="entry name" value="PSEUDOURIDYLATE SYNTHASE"/>
    <property type="match status" value="1"/>
</dbReference>
<reference evidence="7 8" key="1">
    <citation type="journal article" date="2012" name="BMC Genomics">
        <title>Comparative genomic analysis and phylogenetic position of Theileria equi.</title>
        <authorList>
            <person name="Kappmeyer L.S."/>
            <person name="Thiagarajan M."/>
            <person name="Herndon D.R."/>
            <person name="Ramsay J.D."/>
            <person name="Caler E."/>
            <person name="Djikeng A."/>
            <person name="Gillespie J.J."/>
            <person name="Lau A.O."/>
            <person name="Roalson E.H."/>
            <person name="Silva J.C."/>
            <person name="Silva M.G."/>
            <person name="Suarez C.E."/>
            <person name="Ueti M.W."/>
            <person name="Nene V.M."/>
            <person name="Mealey R.H."/>
            <person name="Knowles D.P."/>
            <person name="Brayton K.A."/>
        </authorList>
    </citation>
    <scope>NUCLEOTIDE SEQUENCE [LARGE SCALE GENOMIC DNA]</scope>
    <source>
        <strain evidence="7 8">WA</strain>
    </source>
</reference>
<evidence type="ECO:0000256" key="4">
    <source>
        <dbReference type="RuleBase" id="RU003792"/>
    </source>
</evidence>
<dbReference type="InterPro" id="IPR020103">
    <property type="entry name" value="PsdUridine_synth_cat_dom_sf"/>
</dbReference>
<dbReference type="GeneID" id="15806269"/>
<evidence type="ECO:0000256" key="3">
    <source>
        <dbReference type="ARBA" id="ARBA00023235"/>
    </source>
</evidence>
<dbReference type="InterPro" id="IPR020094">
    <property type="entry name" value="TruA/RsuA/RluB/E/F_N"/>
</dbReference>
<dbReference type="KEGG" id="beq:BEWA_005420"/>
<gene>
    <name evidence="7" type="ORF">BEWA_005420</name>
</gene>
<dbReference type="GO" id="GO:0031119">
    <property type="term" value="P:tRNA pseudouridine synthesis"/>
    <property type="evidence" value="ECO:0007669"/>
    <property type="project" value="TreeGrafter"/>
</dbReference>
<evidence type="ECO:0000259" key="6">
    <source>
        <dbReference type="Pfam" id="PF01416"/>
    </source>
</evidence>
<dbReference type="EMBL" id="CP001670">
    <property type="protein sequence ID" value="AFZ81134.1"/>
    <property type="molecule type" value="Genomic_DNA"/>
</dbReference>
<dbReference type="EC" id="5.4.99.12" evidence="4"/>
<evidence type="ECO:0000256" key="5">
    <source>
        <dbReference type="SAM" id="SignalP"/>
    </source>
</evidence>
<dbReference type="eggNOG" id="KOG4393">
    <property type="taxonomic scope" value="Eukaryota"/>
</dbReference>
<feature type="signal peptide" evidence="5">
    <location>
        <begin position="1"/>
        <end position="20"/>
    </location>
</feature>
<evidence type="ECO:0000313" key="8">
    <source>
        <dbReference type="Proteomes" id="UP000031512"/>
    </source>
</evidence>
<keyword evidence="8" id="KW-1185">Reference proteome</keyword>
<dbReference type="HAMAP" id="MF_00171">
    <property type="entry name" value="TruA"/>
    <property type="match status" value="1"/>
</dbReference>
<comment type="catalytic activity">
    <reaction evidence="4">
        <text>uridine(38/39/40) in tRNA = pseudouridine(38/39/40) in tRNA</text>
        <dbReference type="Rhea" id="RHEA:22376"/>
        <dbReference type="Rhea" id="RHEA-COMP:10085"/>
        <dbReference type="Rhea" id="RHEA-COMP:10087"/>
        <dbReference type="ChEBI" id="CHEBI:65314"/>
        <dbReference type="ChEBI" id="CHEBI:65315"/>
        <dbReference type="EC" id="5.4.99.12"/>
    </reaction>
</comment>
<name>L0B1X6_THEEQ</name>
<protein>
    <recommendedName>
        <fullName evidence="4">tRNA pseudouridine synthase</fullName>
        <ecNumber evidence="4">5.4.99.12</ecNumber>
    </recommendedName>
</protein>
<keyword evidence="3 4" id="KW-0413">Isomerase</keyword>
<sequence length="465" mass="53532">MFPEFILCLFVVYIASVTKGVGVTISGRTVSRFNRAIQNKRSRFKHLQAIFGTNTHFGFLYQISANRGTILTTRPKYSKSLPMSNENIVSNTLQHVKEIPKTNLIMTVSYDGTDYSGFVGPMLFLKDYGIDTKDHPANISSVSNELLRAMTTVHGYFGKRKRVKRNNSTEIQATNVDAKSNETDQSLEKETPKHCSIEEYSAEEFERRFSLITSSRTDKGVHSLDTTCQYLSFDRNLPFEDLDYVHDMLNNLLPKDIKVTSVIKSPTDEFHVRHHNLGKLYTYKVDLSPLPSIFERKYYWQIMADKHFRSTLLNKYKNLKAPFCLKKLRETADIFEGTHSFQAFRRTSRGNERNNIIDPICTIYRIDVDSKDCGDIKRLEISIRGNRFLYKMVRCITSHLILAGFGVLDTKDIKNALDTGIEIPNIPSAPGHGLYLKNVFFEEEVQNKINEAKERYIKRLNKILN</sequence>
<evidence type="ECO:0000256" key="2">
    <source>
        <dbReference type="ARBA" id="ARBA00022694"/>
    </source>
</evidence>
<dbReference type="Gene3D" id="3.30.70.580">
    <property type="entry name" value="Pseudouridine synthase I, catalytic domain, N-terminal subdomain"/>
    <property type="match status" value="1"/>
</dbReference>
<dbReference type="Pfam" id="PF01416">
    <property type="entry name" value="PseudoU_synth_1"/>
    <property type="match status" value="1"/>
</dbReference>
<organism evidence="7 8">
    <name type="scientific">Theileria equi strain WA</name>
    <dbReference type="NCBI Taxonomy" id="1537102"/>
    <lineage>
        <taxon>Eukaryota</taxon>
        <taxon>Sar</taxon>
        <taxon>Alveolata</taxon>
        <taxon>Apicomplexa</taxon>
        <taxon>Aconoidasida</taxon>
        <taxon>Piroplasmida</taxon>
        <taxon>Theileriidae</taxon>
        <taxon>Theileria</taxon>
    </lineage>
</organism>
<dbReference type="Gene3D" id="3.30.70.660">
    <property type="entry name" value="Pseudouridine synthase I, catalytic domain, C-terminal subdomain"/>
    <property type="match status" value="1"/>
</dbReference>
<feature type="domain" description="Pseudouridine synthase I TruA alpha/beta" evidence="6">
    <location>
        <begin position="333"/>
        <end position="441"/>
    </location>
</feature>
<keyword evidence="2 4" id="KW-0819">tRNA processing</keyword>
<accession>L0B1X6</accession>
<evidence type="ECO:0000313" key="7">
    <source>
        <dbReference type="EMBL" id="AFZ81134.1"/>
    </source>
</evidence>
<dbReference type="STRING" id="1537102.L0B1X6"/>
<dbReference type="SUPFAM" id="SSF55120">
    <property type="entry name" value="Pseudouridine synthase"/>
    <property type="match status" value="1"/>
</dbReference>
<dbReference type="PANTHER" id="PTHR11142:SF0">
    <property type="entry name" value="TRNA PSEUDOURIDINE SYNTHASE-LIKE 1"/>
    <property type="match status" value="1"/>
</dbReference>
<dbReference type="GO" id="GO:0160147">
    <property type="term" value="F:tRNA pseudouridine(38-40) synthase activity"/>
    <property type="evidence" value="ECO:0007669"/>
    <property type="project" value="UniProtKB-EC"/>
</dbReference>
<dbReference type="InterPro" id="IPR020097">
    <property type="entry name" value="PsdUridine_synth_TruA_a/b_dom"/>
</dbReference>
<dbReference type="OrthoDB" id="271910at2759"/>
<dbReference type="InterPro" id="IPR001406">
    <property type="entry name" value="PsdUridine_synth_TruA"/>
</dbReference>
<dbReference type="VEuPathDB" id="PiroplasmaDB:BEWA_005420"/>
<proteinExistence type="inferred from homology"/>
<feature type="chain" id="PRO_5003940011" description="tRNA pseudouridine synthase" evidence="5">
    <location>
        <begin position="21"/>
        <end position="465"/>
    </location>
</feature>
<comment type="similarity">
    <text evidence="1 4">Belongs to the tRNA pseudouridine synthase TruA family.</text>
</comment>
<dbReference type="AlphaFoldDB" id="L0B1X6"/>
<dbReference type="RefSeq" id="XP_004830800.1">
    <property type="nucleotide sequence ID" value="XM_004830743.1"/>
</dbReference>
<keyword evidence="5" id="KW-0732">Signal</keyword>
<dbReference type="Proteomes" id="UP000031512">
    <property type="component" value="Chromosome 3"/>
</dbReference>